<dbReference type="EMBL" id="AEJF01000171">
    <property type="protein sequence ID" value="KLU22854.1"/>
    <property type="molecule type" value="Genomic_DNA"/>
</dbReference>
<evidence type="ECO:0000313" key="1">
    <source>
        <dbReference type="EMBL" id="KLU22854.1"/>
    </source>
</evidence>
<name>A0A0J1CQD7_9BURK</name>
<organism evidence="1 2">
    <name type="scientific">Caballeronia mineralivorans PML1(12)</name>
    <dbReference type="NCBI Taxonomy" id="908627"/>
    <lineage>
        <taxon>Bacteria</taxon>
        <taxon>Pseudomonadati</taxon>
        <taxon>Pseudomonadota</taxon>
        <taxon>Betaproteobacteria</taxon>
        <taxon>Burkholderiales</taxon>
        <taxon>Burkholderiaceae</taxon>
        <taxon>Caballeronia</taxon>
    </lineage>
</organism>
<reference evidence="1 2" key="1">
    <citation type="journal article" date="2015" name="Genome Announc.">
        <title>Draft Genome Sequence of Burkholderia sp. Strain PML1(12), an Ectomycorrhizosphere-Inhabiting Bacterium with Effective Mineral-Weathering Ability.</title>
        <authorList>
            <person name="Uroz S."/>
            <person name="Oger P."/>
        </authorList>
    </citation>
    <scope>NUCLEOTIDE SEQUENCE [LARGE SCALE GENOMIC DNA]</scope>
    <source>
        <strain evidence="2">PML1(12)</strain>
    </source>
</reference>
<evidence type="ECO:0000313" key="2">
    <source>
        <dbReference type="Proteomes" id="UP000035963"/>
    </source>
</evidence>
<keyword evidence="1" id="KW-0418">Kinase</keyword>
<gene>
    <name evidence="1" type="ORF">EOS_28010</name>
</gene>
<dbReference type="AlphaFoldDB" id="A0A0J1CQD7"/>
<comment type="caution">
    <text evidence="1">The sequence shown here is derived from an EMBL/GenBank/DDBJ whole genome shotgun (WGS) entry which is preliminary data.</text>
</comment>
<dbReference type="GO" id="GO:0016301">
    <property type="term" value="F:kinase activity"/>
    <property type="evidence" value="ECO:0007669"/>
    <property type="project" value="UniProtKB-KW"/>
</dbReference>
<keyword evidence="2" id="KW-1185">Reference proteome</keyword>
<dbReference type="InterPro" id="IPR029056">
    <property type="entry name" value="Ribokinase-like"/>
</dbReference>
<dbReference type="Proteomes" id="UP000035963">
    <property type="component" value="Unassembled WGS sequence"/>
</dbReference>
<accession>A0A0J1CQD7</accession>
<feature type="non-terminal residue" evidence="1">
    <location>
        <position position="54"/>
    </location>
</feature>
<dbReference type="SUPFAM" id="SSF53613">
    <property type="entry name" value="Ribokinase-like"/>
    <property type="match status" value="1"/>
</dbReference>
<dbReference type="Gene3D" id="3.40.1190.20">
    <property type="match status" value="1"/>
</dbReference>
<proteinExistence type="predicted"/>
<keyword evidence="1" id="KW-0808">Transferase</keyword>
<sequence>MSTMTSNSNFPQFVSAGDILTDLIRTGPSDWLSRPGGAGWNVARAVARLGLPTA</sequence>
<protein>
    <submittedName>
        <fullName evidence="1">Sugar kinase</fullName>
    </submittedName>
</protein>